<dbReference type="PANTHER" id="PTHR11360:SF224">
    <property type="entry name" value="MAJOR FACILITATOR SUPERFAMILY (MFS) PROFILE DOMAIN-CONTAINING PROTEIN-RELATED"/>
    <property type="match status" value="1"/>
</dbReference>
<feature type="transmembrane region" description="Helical" evidence="8">
    <location>
        <begin position="463"/>
        <end position="482"/>
    </location>
</feature>
<keyword evidence="4 8" id="KW-0812">Transmembrane</keyword>
<dbReference type="PANTHER" id="PTHR11360">
    <property type="entry name" value="MONOCARBOXYLATE TRANSPORTER"/>
    <property type="match status" value="1"/>
</dbReference>
<keyword evidence="3" id="KW-0813">Transport</keyword>
<reference evidence="10 11" key="1">
    <citation type="submission" date="2024-01" db="EMBL/GenBank/DDBJ databases">
        <authorList>
            <person name="Allen C."/>
            <person name="Tagirdzhanova G."/>
        </authorList>
    </citation>
    <scope>NUCLEOTIDE SEQUENCE [LARGE SCALE GENOMIC DNA]</scope>
</reference>
<name>A0ABP0C504_9PEZI</name>
<dbReference type="Proteomes" id="UP001642482">
    <property type="component" value="Unassembled WGS sequence"/>
</dbReference>
<proteinExistence type="inferred from homology"/>
<sequence>MDTPRSSSNSESTTEKANQRDSKLAIPINNTNGTAELAASNDIDTEKQDVQDQVSKDGALAKPINVSSEQGKPMGQGGPHGRSGPPAFNPADCPDGGVRAWLVVFGGWCGLFCSFGLVNCMGTFEDYYVSGPLSSYGQGTVSWILSVEAFFVVFGGLIYGRLYDVVGPRPLLILGTLLYVFGLMMVSISKEYYQFLLAQSVCSSIGASAVFNACMASVVSWFWKKRAEAFGFMCSGASMGGVVLPIMLDHLITRVGFAWAVRSVAFLFLALLAISITTVRSRVPPRPKPLVVGDYLKSFSDPLYMLTTIGCFFFFWGMFLPFNYIALQAQTAGLNPDLVPYLLPIINAVSIVGRIVPGIIADRAGRFNIMLCITALSAIVTLGLWIPGKSTGAIVAYAMVFGFSSGGFISMGPTLIAQISDIRQIGVRNGLSFAVQSLGALTGSPIAGAIVSSSNGNFLGMQLFSGATMIASFVIFFAARYVQVGWAPLKKV</sequence>
<evidence type="ECO:0000256" key="7">
    <source>
        <dbReference type="SAM" id="MobiDB-lite"/>
    </source>
</evidence>
<dbReference type="InterPro" id="IPR050327">
    <property type="entry name" value="Proton-linked_MCT"/>
</dbReference>
<feature type="transmembrane region" description="Helical" evidence="8">
    <location>
        <begin position="431"/>
        <end position="451"/>
    </location>
</feature>
<evidence type="ECO:0000256" key="1">
    <source>
        <dbReference type="ARBA" id="ARBA00004141"/>
    </source>
</evidence>
<dbReference type="SUPFAM" id="SSF103473">
    <property type="entry name" value="MFS general substrate transporter"/>
    <property type="match status" value="1"/>
</dbReference>
<gene>
    <name evidence="10" type="ORF">SEUCBS140593_006339</name>
</gene>
<dbReference type="Gene3D" id="1.20.1250.20">
    <property type="entry name" value="MFS general substrate transporter like domains"/>
    <property type="match status" value="1"/>
</dbReference>
<feature type="domain" description="Major facilitator superfamily (MFS) profile" evidence="9">
    <location>
        <begin position="100"/>
        <end position="483"/>
    </location>
</feature>
<evidence type="ECO:0000256" key="8">
    <source>
        <dbReference type="SAM" id="Phobius"/>
    </source>
</evidence>
<dbReference type="InterPro" id="IPR020846">
    <property type="entry name" value="MFS_dom"/>
</dbReference>
<feature type="transmembrane region" description="Helical" evidence="8">
    <location>
        <begin position="136"/>
        <end position="159"/>
    </location>
</feature>
<evidence type="ECO:0000259" key="9">
    <source>
        <dbReference type="PROSITE" id="PS50850"/>
    </source>
</evidence>
<dbReference type="CDD" id="cd17352">
    <property type="entry name" value="MFS_MCT_SLC16"/>
    <property type="match status" value="1"/>
</dbReference>
<feature type="compositionally biased region" description="Polar residues" evidence="7">
    <location>
        <begin position="1"/>
        <end position="12"/>
    </location>
</feature>
<protein>
    <recommendedName>
        <fullName evidence="9">Major facilitator superfamily (MFS) profile domain-containing protein</fullName>
    </recommendedName>
</protein>
<keyword evidence="6 8" id="KW-0472">Membrane</keyword>
<feature type="transmembrane region" description="Helical" evidence="8">
    <location>
        <begin position="394"/>
        <end position="419"/>
    </location>
</feature>
<feature type="compositionally biased region" description="Basic and acidic residues" evidence="7">
    <location>
        <begin position="13"/>
        <end position="23"/>
    </location>
</feature>
<feature type="transmembrane region" description="Helical" evidence="8">
    <location>
        <begin position="303"/>
        <end position="326"/>
    </location>
</feature>
<accession>A0ABP0C504</accession>
<evidence type="ECO:0000256" key="6">
    <source>
        <dbReference type="ARBA" id="ARBA00023136"/>
    </source>
</evidence>
<feature type="transmembrane region" description="Helical" evidence="8">
    <location>
        <begin position="260"/>
        <end position="279"/>
    </location>
</feature>
<evidence type="ECO:0000256" key="5">
    <source>
        <dbReference type="ARBA" id="ARBA00022989"/>
    </source>
</evidence>
<comment type="similarity">
    <text evidence="2">Belongs to the major facilitator superfamily. Monocarboxylate porter (TC 2.A.1.13) family.</text>
</comment>
<dbReference type="InterPro" id="IPR036259">
    <property type="entry name" value="MFS_trans_sf"/>
</dbReference>
<evidence type="ECO:0000313" key="10">
    <source>
        <dbReference type="EMBL" id="CAK7226725.1"/>
    </source>
</evidence>
<feature type="transmembrane region" description="Helical" evidence="8">
    <location>
        <begin position="338"/>
        <end position="356"/>
    </location>
</feature>
<dbReference type="PROSITE" id="PS50850">
    <property type="entry name" value="MFS"/>
    <property type="match status" value="1"/>
</dbReference>
<organism evidence="10 11">
    <name type="scientific">Sporothrix eucalyptigena</name>
    <dbReference type="NCBI Taxonomy" id="1812306"/>
    <lineage>
        <taxon>Eukaryota</taxon>
        <taxon>Fungi</taxon>
        <taxon>Dikarya</taxon>
        <taxon>Ascomycota</taxon>
        <taxon>Pezizomycotina</taxon>
        <taxon>Sordariomycetes</taxon>
        <taxon>Sordariomycetidae</taxon>
        <taxon>Ophiostomatales</taxon>
        <taxon>Ophiostomataceae</taxon>
        <taxon>Sporothrix</taxon>
    </lineage>
</organism>
<dbReference type="EMBL" id="CAWUHD010000068">
    <property type="protein sequence ID" value="CAK7226725.1"/>
    <property type="molecule type" value="Genomic_DNA"/>
</dbReference>
<dbReference type="InterPro" id="IPR011701">
    <property type="entry name" value="MFS"/>
</dbReference>
<evidence type="ECO:0000256" key="3">
    <source>
        <dbReference type="ARBA" id="ARBA00022448"/>
    </source>
</evidence>
<evidence type="ECO:0000313" key="11">
    <source>
        <dbReference type="Proteomes" id="UP001642482"/>
    </source>
</evidence>
<feature type="region of interest" description="Disordered" evidence="7">
    <location>
        <begin position="1"/>
        <end position="89"/>
    </location>
</feature>
<feature type="transmembrane region" description="Helical" evidence="8">
    <location>
        <begin position="171"/>
        <end position="189"/>
    </location>
</feature>
<evidence type="ECO:0000256" key="2">
    <source>
        <dbReference type="ARBA" id="ARBA00006727"/>
    </source>
</evidence>
<keyword evidence="11" id="KW-1185">Reference proteome</keyword>
<feature type="transmembrane region" description="Helical" evidence="8">
    <location>
        <begin position="195"/>
        <end position="223"/>
    </location>
</feature>
<evidence type="ECO:0000256" key="4">
    <source>
        <dbReference type="ARBA" id="ARBA00022692"/>
    </source>
</evidence>
<keyword evidence="5 8" id="KW-1133">Transmembrane helix</keyword>
<comment type="subcellular location">
    <subcellularLocation>
        <location evidence="1">Membrane</location>
        <topology evidence="1">Multi-pass membrane protein</topology>
    </subcellularLocation>
</comment>
<comment type="caution">
    <text evidence="10">The sequence shown here is derived from an EMBL/GenBank/DDBJ whole genome shotgun (WGS) entry which is preliminary data.</text>
</comment>
<feature type="transmembrane region" description="Helical" evidence="8">
    <location>
        <begin position="368"/>
        <end position="388"/>
    </location>
</feature>
<feature type="transmembrane region" description="Helical" evidence="8">
    <location>
        <begin position="100"/>
        <end position="124"/>
    </location>
</feature>
<feature type="transmembrane region" description="Helical" evidence="8">
    <location>
        <begin position="230"/>
        <end position="248"/>
    </location>
</feature>
<dbReference type="Pfam" id="PF07690">
    <property type="entry name" value="MFS_1"/>
    <property type="match status" value="1"/>
</dbReference>